<dbReference type="InterPro" id="IPR052454">
    <property type="entry name" value="TMX_domain-containing"/>
</dbReference>
<name>A0ABD2NBT8_9CUCU</name>
<feature type="chain" id="PRO_5044810792" description="Thioredoxin domain-containing protein" evidence="14">
    <location>
        <begin position="25"/>
        <end position="281"/>
    </location>
</feature>
<proteinExistence type="predicted"/>
<evidence type="ECO:0000256" key="8">
    <source>
        <dbReference type="ARBA" id="ARBA00022989"/>
    </source>
</evidence>
<evidence type="ECO:0000256" key="11">
    <source>
        <dbReference type="ARBA" id="ARBA00023284"/>
    </source>
</evidence>
<feature type="compositionally biased region" description="Basic and acidic residues" evidence="12">
    <location>
        <begin position="247"/>
        <end position="261"/>
    </location>
</feature>
<dbReference type="PROSITE" id="PS00194">
    <property type="entry name" value="THIOREDOXIN_1"/>
    <property type="match status" value="1"/>
</dbReference>
<dbReference type="PROSITE" id="PS51352">
    <property type="entry name" value="THIOREDOXIN_2"/>
    <property type="match status" value="1"/>
</dbReference>
<feature type="transmembrane region" description="Helical" evidence="13">
    <location>
        <begin position="175"/>
        <end position="200"/>
    </location>
</feature>
<keyword evidence="11" id="KW-0676">Redox-active center</keyword>
<dbReference type="Gene3D" id="3.40.30.10">
    <property type="entry name" value="Glutaredoxin"/>
    <property type="match status" value="1"/>
</dbReference>
<evidence type="ECO:0000259" key="15">
    <source>
        <dbReference type="PROSITE" id="PS51352"/>
    </source>
</evidence>
<evidence type="ECO:0000313" key="17">
    <source>
        <dbReference type="Proteomes" id="UP001516400"/>
    </source>
</evidence>
<dbReference type="PANTHER" id="PTHR46107">
    <property type="entry name" value="DUMPY: SHORTER THAN WILD-TYPE"/>
    <property type="match status" value="1"/>
</dbReference>
<evidence type="ECO:0000256" key="1">
    <source>
        <dbReference type="ARBA" id="ARBA00004115"/>
    </source>
</evidence>
<dbReference type="SUPFAM" id="SSF52833">
    <property type="entry name" value="Thioredoxin-like"/>
    <property type="match status" value="1"/>
</dbReference>
<dbReference type="GO" id="GO:0005789">
    <property type="term" value="C:endoplasmic reticulum membrane"/>
    <property type="evidence" value="ECO:0007669"/>
    <property type="project" value="UniProtKB-SubCell"/>
</dbReference>
<evidence type="ECO:0000256" key="13">
    <source>
        <dbReference type="SAM" id="Phobius"/>
    </source>
</evidence>
<keyword evidence="5 14" id="KW-0732">Signal</keyword>
<dbReference type="Proteomes" id="UP001516400">
    <property type="component" value="Unassembled WGS sequence"/>
</dbReference>
<keyword evidence="10" id="KW-1015">Disulfide bond</keyword>
<dbReference type="InterPro" id="IPR013766">
    <property type="entry name" value="Thioredoxin_domain"/>
</dbReference>
<evidence type="ECO:0000256" key="6">
    <source>
        <dbReference type="ARBA" id="ARBA00022824"/>
    </source>
</evidence>
<dbReference type="EMBL" id="JABFTP020000083">
    <property type="protein sequence ID" value="KAL3275967.1"/>
    <property type="molecule type" value="Genomic_DNA"/>
</dbReference>
<organism evidence="16 17">
    <name type="scientific">Cryptolaemus montrouzieri</name>
    <dbReference type="NCBI Taxonomy" id="559131"/>
    <lineage>
        <taxon>Eukaryota</taxon>
        <taxon>Metazoa</taxon>
        <taxon>Ecdysozoa</taxon>
        <taxon>Arthropoda</taxon>
        <taxon>Hexapoda</taxon>
        <taxon>Insecta</taxon>
        <taxon>Pterygota</taxon>
        <taxon>Neoptera</taxon>
        <taxon>Endopterygota</taxon>
        <taxon>Coleoptera</taxon>
        <taxon>Polyphaga</taxon>
        <taxon>Cucujiformia</taxon>
        <taxon>Coccinelloidea</taxon>
        <taxon>Coccinellidae</taxon>
        <taxon>Scymninae</taxon>
        <taxon>Scymnini</taxon>
        <taxon>Cryptolaemus</taxon>
    </lineage>
</organism>
<evidence type="ECO:0000313" key="16">
    <source>
        <dbReference type="EMBL" id="KAL3275967.1"/>
    </source>
</evidence>
<evidence type="ECO:0000256" key="5">
    <source>
        <dbReference type="ARBA" id="ARBA00022729"/>
    </source>
</evidence>
<keyword evidence="7" id="KW-0249">Electron transport</keyword>
<evidence type="ECO:0000256" key="14">
    <source>
        <dbReference type="SAM" id="SignalP"/>
    </source>
</evidence>
<keyword evidence="4 13" id="KW-0812">Transmembrane</keyword>
<feature type="region of interest" description="Disordered" evidence="12">
    <location>
        <begin position="216"/>
        <end position="281"/>
    </location>
</feature>
<keyword evidence="17" id="KW-1185">Reference proteome</keyword>
<evidence type="ECO:0000256" key="10">
    <source>
        <dbReference type="ARBA" id="ARBA00023157"/>
    </source>
</evidence>
<accession>A0ABD2NBT8</accession>
<feature type="compositionally biased region" description="Acidic residues" evidence="12">
    <location>
        <begin position="228"/>
        <end position="241"/>
    </location>
</feature>
<reference evidence="16 17" key="1">
    <citation type="journal article" date="2021" name="BMC Biol.">
        <title>Horizontally acquired antibacterial genes associated with adaptive radiation of ladybird beetles.</title>
        <authorList>
            <person name="Li H.S."/>
            <person name="Tang X.F."/>
            <person name="Huang Y.H."/>
            <person name="Xu Z.Y."/>
            <person name="Chen M.L."/>
            <person name="Du X.Y."/>
            <person name="Qiu B.Y."/>
            <person name="Chen P.T."/>
            <person name="Zhang W."/>
            <person name="Slipinski A."/>
            <person name="Escalona H.E."/>
            <person name="Waterhouse R.M."/>
            <person name="Zwick A."/>
            <person name="Pang H."/>
        </authorList>
    </citation>
    <scope>NUCLEOTIDE SEQUENCE [LARGE SCALE GENOMIC DNA]</scope>
    <source>
        <strain evidence="16">SYSU2018</strain>
    </source>
</reference>
<keyword evidence="3" id="KW-0597">Phosphoprotein</keyword>
<evidence type="ECO:0000256" key="4">
    <source>
        <dbReference type="ARBA" id="ARBA00022692"/>
    </source>
</evidence>
<dbReference type="Pfam" id="PF00085">
    <property type="entry name" value="Thioredoxin"/>
    <property type="match status" value="1"/>
</dbReference>
<evidence type="ECO:0000256" key="7">
    <source>
        <dbReference type="ARBA" id="ARBA00022982"/>
    </source>
</evidence>
<evidence type="ECO:0000256" key="12">
    <source>
        <dbReference type="SAM" id="MobiDB-lite"/>
    </source>
</evidence>
<keyword evidence="6" id="KW-0256">Endoplasmic reticulum</keyword>
<evidence type="ECO:0000256" key="3">
    <source>
        <dbReference type="ARBA" id="ARBA00022553"/>
    </source>
</evidence>
<sequence length="281" mass="31782">MACGKFIIFAIFVHICIVINGANCQKTVIELNEDNWTEMLRSEWMVEFYAPWCPACKGLEATWKYYAEQSPALGIKVGKVDVIKSPGLSGRFMVTALPTIVHVLNGEFRQYKGSRDKESLINFIEEKKWQDVDPVPGWKSPNSIQMTIVSSFFKLSQNLRDLHNKMTEEFGLPTWGSYLIFAVATILMGAILGLVLVCLLDLIYPPKQIVTVPSKVLRKKDKDKSSDNELDDEDIRDDLIDDASQSEADKPSDSDSDKNERVSSPNRVKKRKARKADSDKK</sequence>
<evidence type="ECO:0000256" key="2">
    <source>
        <dbReference type="ARBA" id="ARBA00022448"/>
    </source>
</evidence>
<keyword evidence="9 13" id="KW-0472">Membrane</keyword>
<dbReference type="InterPro" id="IPR036249">
    <property type="entry name" value="Thioredoxin-like_sf"/>
</dbReference>
<keyword evidence="2" id="KW-0813">Transport</keyword>
<dbReference type="InterPro" id="IPR017937">
    <property type="entry name" value="Thioredoxin_CS"/>
</dbReference>
<protein>
    <recommendedName>
        <fullName evidence="15">Thioredoxin domain-containing protein</fullName>
    </recommendedName>
</protein>
<keyword evidence="8 13" id="KW-1133">Transmembrane helix</keyword>
<dbReference type="AlphaFoldDB" id="A0ABD2NBT8"/>
<comment type="subcellular location">
    <subcellularLocation>
        <location evidence="1">Endoplasmic reticulum membrane</location>
        <topology evidence="1">Single-pass type I membrane protein</topology>
    </subcellularLocation>
</comment>
<feature type="domain" description="Thioredoxin" evidence="15">
    <location>
        <begin position="20"/>
        <end position="129"/>
    </location>
</feature>
<dbReference type="PANTHER" id="PTHR46107:SF3">
    <property type="entry name" value="THIOREDOXIN DOMAIN-CONTAINING PROTEIN"/>
    <property type="match status" value="1"/>
</dbReference>
<gene>
    <name evidence="16" type="ORF">HHI36_020699</name>
</gene>
<evidence type="ECO:0000256" key="9">
    <source>
        <dbReference type="ARBA" id="ARBA00023136"/>
    </source>
</evidence>
<comment type="caution">
    <text evidence="16">The sequence shown here is derived from an EMBL/GenBank/DDBJ whole genome shotgun (WGS) entry which is preliminary data.</text>
</comment>
<feature type="signal peptide" evidence="14">
    <location>
        <begin position="1"/>
        <end position="24"/>
    </location>
</feature>